<dbReference type="Pfam" id="PF04463">
    <property type="entry name" value="2-thiour_desulf"/>
    <property type="match status" value="1"/>
</dbReference>
<dbReference type="InterPro" id="IPR007553">
    <property type="entry name" value="2-thiour_desulf"/>
</dbReference>
<sequence length="187" mass="19519">MSHDSDTTTAALALASTSSQRVLVSACLMGEPVRYDGAHKRLESTILQRWRAEGRVVACCPELAGGLSVPRLPAEIEPGAEGHAVLAGRARVLDRQGRDISVPFVEGAVRALALARQYGIRVAVLKEGSPSCGTGHIYDGTFGGTMVAAQGVTAALLIQAGLRVFSETQILEADAVLRAGQPGSRDS</sequence>
<dbReference type="PANTHER" id="PTHR30087:SF1">
    <property type="entry name" value="HYPOTHETICAL CYTOSOLIC PROTEIN"/>
    <property type="match status" value="1"/>
</dbReference>
<evidence type="ECO:0000313" key="1">
    <source>
        <dbReference type="EMBL" id="PWF24851.1"/>
    </source>
</evidence>
<proteinExistence type="predicted"/>
<keyword evidence="2" id="KW-1185">Reference proteome</keyword>
<dbReference type="EMBL" id="QETA01000001">
    <property type="protein sequence ID" value="PWF24851.1"/>
    <property type="molecule type" value="Genomic_DNA"/>
</dbReference>
<dbReference type="RefSeq" id="WP_109060255.1">
    <property type="nucleotide sequence ID" value="NZ_QETA01000001.1"/>
</dbReference>
<reference evidence="2" key="1">
    <citation type="submission" date="2018-05" db="EMBL/GenBank/DDBJ databases">
        <authorList>
            <person name="Li Y."/>
        </authorList>
    </citation>
    <scope>NUCLEOTIDE SEQUENCE [LARGE SCALE GENOMIC DNA]</scope>
    <source>
        <strain evidence="2">3d-2-2</strain>
    </source>
</reference>
<protein>
    <submittedName>
        <fullName evidence="1">DUF523 domain-containing protein</fullName>
    </submittedName>
</protein>
<evidence type="ECO:0000313" key="2">
    <source>
        <dbReference type="Proteomes" id="UP000245212"/>
    </source>
</evidence>
<comment type="caution">
    <text evidence="1">The sequence shown here is derived from an EMBL/GenBank/DDBJ whole genome shotgun (WGS) entry which is preliminary data.</text>
</comment>
<dbReference type="PANTHER" id="PTHR30087">
    <property type="entry name" value="INNER MEMBRANE PROTEIN"/>
    <property type="match status" value="1"/>
</dbReference>
<accession>A0A2V1K142</accession>
<gene>
    <name evidence="1" type="ORF">DD235_01325</name>
</gene>
<dbReference type="AlphaFoldDB" id="A0A2V1K142"/>
<organism evidence="1 2">
    <name type="scientific">Corticimicrobacter populi</name>
    <dbReference type="NCBI Taxonomy" id="2175229"/>
    <lineage>
        <taxon>Bacteria</taxon>
        <taxon>Pseudomonadati</taxon>
        <taxon>Pseudomonadota</taxon>
        <taxon>Betaproteobacteria</taxon>
        <taxon>Burkholderiales</taxon>
        <taxon>Alcaligenaceae</taxon>
        <taxon>Corticimicrobacter</taxon>
    </lineage>
</organism>
<dbReference type="Proteomes" id="UP000245212">
    <property type="component" value="Unassembled WGS sequence"/>
</dbReference>
<name>A0A2V1K142_9BURK</name>